<organism evidence="3">
    <name type="scientific">Schizaphis graminum</name>
    <name type="common">Green bug aphid</name>
    <dbReference type="NCBI Taxonomy" id="13262"/>
    <lineage>
        <taxon>Eukaryota</taxon>
        <taxon>Metazoa</taxon>
        <taxon>Ecdysozoa</taxon>
        <taxon>Arthropoda</taxon>
        <taxon>Hexapoda</taxon>
        <taxon>Insecta</taxon>
        <taxon>Pterygota</taxon>
        <taxon>Neoptera</taxon>
        <taxon>Paraneoptera</taxon>
        <taxon>Hemiptera</taxon>
        <taxon>Sternorrhyncha</taxon>
        <taxon>Aphidomorpha</taxon>
        <taxon>Aphidoidea</taxon>
        <taxon>Aphididae</taxon>
        <taxon>Aphidini</taxon>
        <taxon>Schizaphis</taxon>
    </lineage>
</organism>
<dbReference type="PANTHER" id="PTHR48051:SF1">
    <property type="entry name" value="RAS SUPPRESSOR PROTEIN 1"/>
    <property type="match status" value="1"/>
</dbReference>
<dbReference type="AlphaFoldDB" id="A0A2S2NHV2"/>
<evidence type="ECO:0000256" key="1">
    <source>
        <dbReference type="ARBA" id="ARBA00022614"/>
    </source>
</evidence>
<accession>A0A2S2NHV2</accession>
<reference evidence="3" key="1">
    <citation type="submission" date="2018-04" db="EMBL/GenBank/DDBJ databases">
        <title>Transcriptome of Schizaphis graminum biotype I.</title>
        <authorList>
            <person name="Scully E.D."/>
            <person name="Geib S.M."/>
            <person name="Palmer N.A."/>
            <person name="Koch K."/>
            <person name="Bradshaw J."/>
            <person name="Heng-Moss T."/>
            <person name="Sarath G."/>
        </authorList>
    </citation>
    <scope>NUCLEOTIDE SEQUENCE</scope>
</reference>
<dbReference type="GO" id="GO:0005737">
    <property type="term" value="C:cytoplasm"/>
    <property type="evidence" value="ECO:0007669"/>
    <property type="project" value="TreeGrafter"/>
</dbReference>
<keyword evidence="1" id="KW-0433">Leucine-rich repeat</keyword>
<dbReference type="EMBL" id="GGMR01004138">
    <property type="protein sequence ID" value="MBY16757.1"/>
    <property type="molecule type" value="Transcribed_RNA"/>
</dbReference>
<dbReference type="PANTHER" id="PTHR48051">
    <property type="match status" value="1"/>
</dbReference>
<gene>
    <name evidence="3" type="primary">let-413_1</name>
    <name evidence="3" type="ORF">g.111423</name>
</gene>
<evidence type="ECO:0000256" key="2">
    <source>
        <dbReference type="ARBA" id="ARBA00022737"/>
    </source>
</evidence>
<evidence type="ECO:0000313" key="3">
    <source>
        <dbReference type="EMBL" id="MBY16757.1"/>
    </source>
</evidence>
<proteinExistence type="predicted"/>
<protein>
    <submittedName>
        <fullName evidence="3">Protein lap1</fullName>
    </submittedName>
</protein>
<sequence>MISITGYIFIDNMDSGRRYGTRVNHSIVEISNVNGKYTMFLMARPNQVEFKYKFHNLDGVIFFDKKIVLRFRKPKHEVLILTNDVDKVENFSKDLMCLTKSLNLNISESFQTDILKLFGNKGCNALYGFNIEYLRTVALENCNLSYLPAGIGNLPIVSLSLNGSKLNMPDRGQNYVWDWMTKDIICRTLNEFEMNSIGLKKLPYEIIYLKNLHTLSVSNNALTYLPHFIGELSKLRTLFIDDNKIKFFPVCLMEIYFHKIKIVNNNFKNCIEPK</sequence>
<dbReference type="SUPFAM" id="SSF52047">
    <property type="entry name" value="RNI-like"/>
    <property type="match status" value="1"/>
</dbReference>
<dbReference type="Gene3D" id="3.80.10.10">
    <property type="entry name" value="Ribonuclease Inhibitor"/>
    <property type="match status" value="1"/>
</dbReference>
<keyword evidence="2" id="KW-0677">Repeat</keyword>
<name>A0A2S2NHV2_SCHGA</name>
<dbReference type="InterPro" id="IPR050216">
    <property type="entry name" value="LRR_domain-containing"/>
</dbReference>
<dbReference type="InterPro" id="IPR032675">
    <property type="entry name" value="LRR_dom_sf"/>
</dbReference>